<dbReference type="PANTHER" id="PTHR12265:SF30">
    <property type="entry name" value="TRANSMEMBRANE PROTEIN 53"/>
    <property type="match status" value="1"/>
</dbReference>
<keyword evidence="8" id="KW-1185">Reference proteome</keyword>
<dbReference type="PANTHER" id="PTHR12265">
    <property type="entry name" value="TRANSMEMBRANE PROTEIN 53"/>
    <property type="match status" value="1"/>
</dbReference>
<dbReference type="OrthoDB" id="77878at2759"/>
<dbReference type="HOGENOM" id="CLU_864200_0_0_1"/>
<evidence type="ECO:0000256" key="3">
    <source>
        <dbReference type="ARBA" id="ARBA00022989"/>
    </source>
</evidence>
<dbReference type="EMBL" id="CP000591">
    <property type="protein sequence ID" value="ABO98625.1"/>
    <property type="molecule type" value="Genomic_DNA"/>
</dbReference>
<dbReference type="Pfam" id="PF05705">
    <property type="entry name" value="DUF829"/>
    <property type="match status" value="1"/>
</dbReference>
<dbReference type="GO" id="GO:0005640">
    <property type="term" value="C:nuclear outer membrane"/>
    <property type="evidence" value="ECO:0007669"/>
    <property type="project" value="UniProtKB-SubCell"/>
</dbReference>
<evidence type="ECO:0000256" key="5">
    <source>
        <dbReference type="ARBA" id="ARBA00023242"/>
    </source>
</evidence>
<comment type="subcellular location">
    <subcellularLocation>
        <location evidence="6">Nucleus outer membrane</location>
        <topology evidence="6">Single-pass membrane protein</topology>
    </subcellularLocation>
</comment>
<evidence type="ECO:0000256" key="6">
    <source>
        <dbReference type="ARBA" id="ARBA00034303"/>
    </source>
</evidence>
<comment type="similarity">
    <text evidence="1">Belongs to the TMEM53 family.</text>
</comment>
<dbReference type="OMA" id="CEIGREA"/>
<dbReference type="KEGG" id="olu:OSTLU_93463"/>
<sequence length="265" mass="28834">VRAIKLAPYCELLTRSNDAERPLAICVGWFGASLKHVKKYAAMYVDANCDAVAIAPPSAAMLVPAAVDAYADVILRALARHVRGKCVVHVASNGGFIFAGNLMLKAANGDATARTIFERTKGVVFDCAPGNLRPDIVARAFAAVVGGASATSEPSPYFEVFASWLLGRRVLSERLLRIDELWGKAGAPESILLRCPSMFMYSEADVLISPREIEAFATLRQDQTGHRSTLHKYDDAGHCEIGRDDYEDYKSKVTDFLERVVHSAA</sequence>
<dbReference type="GeneID" id="5004511"/>
<evidence type="ECO:0000313" key="8">
    <source>
        <dbReference type="Proteomes" id="UP000001568"/>
    </source>
</evidence>
<evidence type="ECO:0000313" key="7">
    <source>
        <dbReference type="EMBL" id="ABO98625.1"/>
    </source>
</evidence>
<evidence type="ECO:0008006" key="9">
    <source>
        <dbReference type="Google" id="ProtNLM"/>
    </source>
</evidence>
<evidence type="ECO:0000256" key="1">
    <source>
        <dbReference type="ARBA" id="ARBA00007387"/>
    </source>
</evidence>
<keyword evidence="2" id="KW-0812">Transmembrane</keyword>
<evidence type="ECO:0000256" key="4">
    <source>
        <dbReference type="ARBA" id="ARBA00023136"/>
    </source>
</evidence>
<dbReference type="AlphaFoldDB" id="A4S4V4"/>
<protein>
    <recommendedName>
        <fullName evidence="9">AB hydrolase-1 domain-containing protein</fullName>
    </recommendedName>
</protein>
<keyword evidence="4" id="KW-0472">Membrane</keyword>
<proteinExistence type="inferred from homology"/>
<dbReference type="ESTHER" id="ostlu-a4s4v4">
    <property type="family name" value="Duf_829"/>
</dbReference>
<name>A4S4V4_OSTLU</name>
<reference evidence="7 8" key="1">
    <citation type="journal article" date="2007" name="Proc. Natl. Acad. Sci. U.S.A.">
        <title>The tiny eukaryote Ostreococcus provides genomic insights into the paradox of plankton speciation.</title>
        <authorList>
            <person name="Palenik B."/>
            <person name="Grimwood J."/>
            <person name="Aerts A."/>
            <person name="Rouze P."/>
            <person name="Salamov A."/>
            <person name="Putnam N."/>
            <person name="Dupont C."/>
            <person name="Jorgensen R."/>
            <person name="Derelle E."/>
            <person name="Rombauts S."/>
            <person name="Zhou K."/>
            <person name="Otillar R."/>
            <person name="Merchant S.S."/>
            <person name="Podell S."/>
            <person name="Gaasterland T."/>
            <person name="Napoli C."/>
            <person name="Gendler K."/>
            <person name="Manuell A."/>
            <person name="Tai V."/>
            <person name="Vallon O."/>
            <person name="Piganeau G."/>
            <person name="Jancek S."/>
            <person name="Heijde M."/>
            <person name="Jabbari K."/>
            <person name="Bowler C."/>
            <person name="Lohr M."/>
            <person name="Robbens S."/>
            <person name="Werner G."/>
            <person name="Dubchak I."/>
            <person name="Pazour G.J."/>
            <person name="Ren Q."/>
            <person name="Paulsen I."/>
            <person name="Delwiche C."/>
            <person name="Schmutz J."/>
            <person name="Rokhsar D."/>
            <person name="Van de Peer Y."/>
            <person name="Moreau H."/>
            <person name="Grigoriev I.V."/>
        </authorList>
    </citation>
    <scope>NUCLEOTIDE SEQUENCE [LARGE SCALE GENOMIC DNA]</scope>
    <source>
        <strain evidence="7 8">CCE9901</strain>
    </source>
</reference>
<accession>A4S4V4</accession>
<dbReference type="Gene3D" id="3.40.50.1820">
    <property type="entry name" value="alpha/beta hydrolase"/>
    <property type="match status" value="1"/>
</dbReference>
<dbReference type="InterPro" id="IPR029058">
    <property type="entry name" value="AB_hydrolase_fold"/>
</dbReference>
<gene>
    <name evidence="7" type="ORF">OSTLU_93463</name>
</gene>
<dbReference type="Gramene" id="ABO98625">
    <property type="protein sequence ID" value="ABO98625"/>
    <property type="gene ID" value="OSTLU_93463"/>
</dbReference>
<dbReference type="InterPro" id="IPR008547">
    <property type="entry name" value="DUF829_TMEM53"/>
</dbReference>
<keyword evidence="5" id="KW-0539">Nucleus</keyword>
<dbReference type="RefSeq" id="XP_001420332.1">
    <property type="nucleotide sequence ID" value="XM_001420295.1"/>
</dbReference>
<dbReference type="Proteomes" id="UP000001568">
    <property type="component" value="Chromosome 11"/>
</dbReference>
<organism evidence="7 8">
    <name type="scientific">Ostreococcus lucimarinus (strain CCE9901)</name>
    <dbReference type="NCBI Taxonomy" id="436017"/>
    <lineage>
        <taxon>Eukaryota</taxon>
        <taxon>Viridiplantae</taxon>
        <taxon>Chlorophyta</taxon>
        <taxon>Mamiellophyceae</taxon>
        <taxon>Mamiellales</taxon>
        <taxon>Bathycoccaceae</taxon>
        <taxon>Ostreococcus</taxon>
    </lineage>
</organism>
<evidence type="ECO:0000256" key="2">
    <source>
        <dbReference type="ARBA" id="ARBA00022692"/>
    </source>
</evidence>
<keyword evidence="3" id="KW-1133">Transmembrane helix</keyword>
<dbReference type="SUPFAM" id="SSF53474">
    <property type="entry name" value="alpha/beta-Hydrolases"/>
    <property type="match status" value="1"/>
</dbReference>
<dbReference type="eggNOG" id="KOG2521">
    <property type="taxonomic scope" value="Eukaryota"/>
</dbReference>
<feature type="non-terminal residue" evidence="7">
    <location>
        <position position="1"/>
    </location>
</feature>